<dbReference type="EMBL" id="BAAAYL010000001">
    <property type="protein sequence ID" value="GAA3379017.1"/>
    <property type="molecule type" value="Genomic_DNA"/>
</dbReference>
<evidence type="ECO:0000256" key="2">
    <source>
        <dbReference type="SAM" id="MobiDB-lite"/>
    </source>
</evidence>
<proteinExistence type="predicted"/>
<evidence type="ECO:0000313" key="5">
    <source>
        <dbReference type="Proteomes" id="UP001499990"/>
    </source>
</evidence>
<comment type="caution">
    <text evidence="4">The sequence shown here is derived from an EMBL/GenBank/DDBJ whole genome shotgun (WGS) entry which is preliminary data.</text>
</comment>
<feature type="region of interest" description="Disordered" evidence="2">
    <location>
        <begin position="1"/>
        <end position="33"/>
    </location>
</feature>
<protein>
    <recommendedName>
        <fullName evidence="3">Bacterial transcriptional activator domain-containing protein</fullName>
    </recommendedName>
</protein>
<gene>
    <name evidence="4" type="ORF">GCM10020367_60880</name>
</gene>
<dbReference type="RefSeq" id="WP_345043607.1">
    <property type="nucleotide sequence ID" value="NZ_BAAAYL010000001.1"/>
</dbReference>
<dbReference type="SUPFAM" id="SSF48452">
    <property type="entry name" value="TPR-like"/>
    <property type="match status" value="1"/>
</dbReference>
<keyword evidence="5" id="KW-1185">Reference proteome</keyword>
<dbReference type="Pfam" id="PF03704">
    <property type="entry name" value="BTAD"/>
    <property type="match status" value="1"/>
</dbReference>
<evidence type="ECO:0000256" key="1">
    <source>
        <dbReference type="ARBA" id="ARBA00023012"/>
    </source>
</evidence>
<accession>A0ABP6SK75</accession>
<feature type="compositionally biased region" description="Basic and acidic residues" evidence="2">
    <location>
        <begin position="1"/>
        <end position="25"/>
    </location>
</feature>
<dbReference type="PANTHER" id="PTHR35807">
    <property type="entry name" value="TRANSCRIPTIONAL REGULATOR REDD-RELATED"/>
    <property type="match status" value="1"/>
</dbReference>
<organism evidence="4 5">
    <name type="scientific">Streptomyces sannanensis</name>
    <dbReference type="NCBI Taxonomy" id="285536"/>
    <lineage>
        <taxon>Bacteria</taxon>
        <taxon>Bacillati</taxon>
        <taxon>Actinomycetota</taxon>
        <taxon>Actinomycetes</taxon>
        <taxon>Kitasatosporales</taxon>
        <taxon>Streptomycetaceae</taxon>
        <taxon>Streptomyces</taxon>
    </lineage>
</organism>
<name>A0ABP6SK75_9ACTN</name>
<dbReference type="PANTHER" id="PTHR35807:SF3">
    <property type="entry name" value="BLL5740 PROTEIN"/>
    <property type="match status" value="1"/>
</dbReference>
<feature type="domain" description="Bacterial transcriptional activator" evidence="3">
    <location>
        <begin position="127"/>
        <end position="267"/>
    </location>
</feature>
<dbReference type="InterPro" id="IPR051677">
    <property type="entry name" value="AfsR-DnrI-RedD_regulator"/>
</dbReference>
<dbReference type="Proteomes" id="UP001499990">
    <property type="component" value="Unassembled WGS sequence"/>
</dbReference>
<dbReference type="SMART" id="SM01043">
    <property type="entry name" value="BTAD"/>
    <property type="match status" value="1"/>
</dbReference>
<dbReference type="InterPro" id="IPR011990">
    <property type="entry name" value="TPR-like_helical_dom_sf"/>
</dbReference>
<reference evidence="5" key="1">
    <citation type="journal article" date="2019" name="Int. J. Syst. Evol. Microbiol.">
        <title>The Global Catalogue of Microorganisms (GCM) 10K type strain sequencing project: providing services to taxonomists for standard genome sequencing and annotation.</title>
        <authorList>
            <consortium name="The Broad Institute Genomics Platform"/>
            <consortium name="The Broad Institute Genome Sequencing Center for Infectious Disease"/>
            <person name="Wu L."/>
            <person name="Ma J."/>
        </authorList>
    </citation>
    <scope>NUCLEOTIDE SEQUENCE [LARGE SCALE GENOMIC DNA]</scope>
    <source>
        <strain evidence="5">JCM 9651</strain>
    </source>
</reference>
<evidence type="ECO:0000259" key="3">
    <source>
        <dbReference type="SMART" id="SM01043"/>
    </source>
</evidence>
<evidence type="ECO:0000313" key="4">
    <source>
        <dbReference type="EMBL" id="GAA3379017.1"/>
    </source>
</evidence>
<sequence>MAQRPRGDRDAAERQAKRSTPRDRTAGAPSEGPEARVRIAVLGGFDLWVGDEPAEIPLSSGRLLAFVALCSRAAVPRALIAGTLWPDAPDRCAHANLRSALSRLRETGKQALDIGASEVRLARGAAVDFQHARSLAHRILDPAQNGKHDPGIATVEALAADLLPGWYDDWAQLEAERWRQLRLHALESLADTFTAAGRYAEAVAAARTAVHADPLRESSRICLVRAHLAEGNPSEALHDFNDYAQRLGAELGLLPTERLRELVAGLCTTVAPR</sequence>
<dbReference type="InterPro" id="IPR005158">
    <property type="entry name" value="BTAD"/>
</dbReference>
<dbReference type="Gene3D" id="1.25.40.10">
    <property type="entry name" value="Tetratricopeptide repeat domain"/>
    <property type="match status" value="1"/>
</dbReference>
<keyword evidence="1" id="KW-0902">Two-component regulatory system</keyword>